<proteinExistence type="predicted"/>
<keyword evidence="1" id="KW-0732">Signal</keyword>
<gene>
    <name evidence="2" type="ORF">RUM43_012097</name>
</gene>
<accession>A0AAN8RZP1</accession>
<evidence type="ECO:0000313" key="3">
    <source>
        <dbReference type="Proteomes" id="UP001372834"/>
    </source>
</evidence>
<dbReference type="EMBL" id="JAWJWE010000005">
    <property type="protein sequence ID" value="KAK6634695.1"/>
    <property type="molecule type" value="Genomic_DNA"/>
</dbReference>
<sequence length="100" mass="11842">MCFLGSRFKMLVFAFLLALMVAVTAKVIDTSEQEQYPKNQIEFSRNLIEDPPRDLQLIKYLLRNELLSRQGNPFDWDEQQRKRSYWKQCAFNAVSCFGKK</sequence>
<feature type="signal peptide" evidence="1">
    <location>
        <begin position="1"/>
        <end position="25"/>
    </location>
</feature>
<evidence type="ECO:0000313" key="2">
    <source>
        <dbReference type="EMBL" id="KAK6634695.1"/>
    </source>
</evidence>
<comment type="caution">
    <text evidence="2">The sequence shown here is derived from an EMBL/GenBank/DDBJ whole genome shotgun (WGS) entry which is preliminary data.</text>
</comment>
<name>A0AAN8RZP1_POLSC</name>
<protein>
    <recommendedName>
        <fullName evidence="4">Prohormone-1</fullName>
    </recommendedName>
</protein>
<organism evidence="2 3">
    <name type="scientific">Polyplax serrata</name>
    <name type="common">Common mouse louse</name>
    <dbReference type="NCBI Taxonomy" id="468196"/>
    <lineage>
        <taxon>Eukaryota</taxon>
        <taxon>Metazoa</taxon>
        <taxon>Ecdysozoa</taxon>
        <taxon>Arthropoda</taxon>
        <taxon>Hexapoda</taxon>
        <taxon>Insecta</taxon>
        <taxon>Pterygota</taxon>
        <taxon>Neoptera</taxon>
        <taxon>Paraneoptera</taxon>
        <taxon>Psocodea</taxon>
        <taxon>Troctomorpha</taxon>
        <taxon>Phthiraptera</taxon>
        <taxon>Anoplura</taxon>
        <taxon>Polyplacidae</taxon>
        <taxon>Polyplax</taxon>
    </lineage>
</organism>
<evidence type="ECO:0008006" key="4">
    <source>
        <dbReference type="Google" id="ProtNLM"/>
    </source>
</evidence>
<reference evidence="2 3" key="1">
    <citation type="submission" date="2023-10" db="EMBL/GenBank/DDBJ databases">
        <title>Genomes of two closely related lineages of the louse Polyplax serrata with different host specificities.</title>
        <authorList>
            <person name="Martinu J."/>
            <person name="Tarabai H."/>
            <person name="Stefka J."/>
            <person name="Hypsa V."/>
        </authorList>
    </citation>
    <scope>NUCLEOTIDE SEQUENCE [LARGE SCALE GENOMIC DNA]</scope>
    <source>
        <strain evidence="2">HR10_N</strain>
    </source>
</reference>
<dbReference type="Proteomes" id="UP001372834">
    <property type="component" value="Unassembled WGS sequence"/>
</dbReference>
<feature type="chain" id="PRO_5042812829" description="Prohormone-1" evidence="1">
    <location>
        <begin position="26"/>
        <end position="100"/>
    </location>
</feature>
<dbReference type="AlphaFoldDB" id="A0AAN8RZP1"/>
<evidence type="ECO:0000256" key="1">
    <source>
        <dbReference type="SAM" id="SignalP"/>
    </source>
</evidence>